<dbReference type="PANTHER" id="PTHR42732:SF1">
    <property type="entry name" value="BETA-MANNOSIDASE"/>
    <property type="match status" value="1"/>
</dbReference>
<comment type="similarity">
    <text evidence="1">Belongs to the glycosyl hydrolase 2 family.</text>
</comment>
<dbReference type="InterPro" id="IPR006103">
    <property type="entry name" value="Glyco_hydro_2_cat"/>
</dbReference>
<evidence type="ECO:0000313" key="9">
    <source>
        <dbReference type="EMBL" id="KAG7355233.1"/>
    </source>
</evidence>
<evidence type="ECO:0000259" key="6">
    <source>
        <dbReference type="Pfam" id="PF02836"/>
    </source>
</evidence>
<proteinExistence type="inferred from homology"/>
<dbReference type="GO" id="GO:0004553">
    <property type="term" value="F:hydrolase activity, hydrolyzing O-glycosyl compounds"/>
    <property type="evidence" value="ECO:0007669"/>
    <property type="project" value="InterPro"/>
</dbReference>
<keyword evidence="2" id="KW-0378">Hydrolase</keyword>
<feature type="region of interest" description="Disordered" evidence="4">
    <location>
        <begin position="75"/>
        <end position="103"/>
    </location>
</feature>
<protein>
    <submittedName>
        <fullName evidence="9">Beta-galactosidase</fullName>
    </submittedName>
</protein>
<evidence type="ECO:0000259" key="7">
    <source>
        <dbReference type="Pfam" id="PF16355"/>
    </source>
</evidence>
<dbReference type="EMBL" id="JAGRRH010000016">
    <property type="protein sequence ID" value="KAG7355233.1"/>
    <property type="molecule type" value="Genomic_DNA"/>
</dbReference>
<keyword evidence="5" id="KW-0732">Signal</keyword>
<feature type="domain" description="DUF4982" evidence="7">
    <location>
        <begin position="753"/>
        <end position="813"/>
    </location>
</feature>
<dbReference type="PROSITE" id="PS00608">
    <property type="entry name" value="GLYCOSYL_HYDROL_F2_2"/>
    <property type="match status" value="1"/>
</dbReference>
<reference evidence="9" key="1">
    <citation type="journal article" date="2021" name="Sci. Rep.">
        <title>Diploid genomic architecture of Nitzschia inconspicua, an elite biomass production diatom.</title>
        <authorList>
            <person name="Oliver A."/>
            <person name="Podell S."/>
            <person name="Pinowska A."/>
            <person name="Traller J.C."/>
            <person name="Smith S.R."/>
            <person name="McClure R."/>
            <person name="Beliaev A."/>
            <person name="Bohutskyi P."/>
            <person name="Hill E.A."/>
            <person name="Rabines A."/>
            <person name="Zheng H."/>
            <person name="Allen L.Z."/>
            <person name="Kuo A."/>
            <person name="Grigoriev I.V."/>
            <person name="Allen A.E."/>
            <person name="Hazlebeck D."/>
            <person name="Allen E.E."/>
        </authorList>
    </citation>
    <scope>NUCLEOTIDE SEQUENCE</scope>
    <source>
        <strain evidence="9">Hildebrandi</strain>
    </source>
</reference>
<dbReference type="Pfam" id="PF18565">
    <property type="entry name" value="Glyco_hydro2_C5"/>
    <property type="match status" value="1"/>
</dbReference>
<comment type="caution">
    <text evidence="9">The sequence shown here is derived from an EMBL/GenBank/DDBJ whole genome shotgun (WGS) entry which is preliminary data.</text>
</comment>
<dbReference type="InterPro" id="IPR032311">
    <property type="entry name" value="DUF4982"/>
</dbReference>
<dbReference type="InterPro" id="IPR051913">
    <property type="entry name" value="GH2_Domain-Containing"/>
</dbReference>
<dbReference type="InterPro" id="IPR023232">
    <property type="entry name" value="Glyco_hydro_2_AS"/>
</dbReference>
<name>A0A9K3L5W0_9STRA</name>
<accession>A0A9K3L5W0</accession>
<feature type="domain" description="Glycoside hydrolase family 2 catalytic" evidence="6">
    <location>
        <begin position="435"/>
        <end position="614"/>
    </location>
</feature>
<dbReference type="Pfam" id="PF16355">
    <property type="entry name" value="DUF4982"/>
    <property type="match status" value="1"/>
</dbReference>
<feature type="chain" id="PRO_5039944326" evidence="5">
    <location>
        <begin position="24"/>
        <end position="1005"/>
    </location>
</feature>
<gene>
    <name evidence="9" type="ORF">IV203_004589</name>
</gene>
<feature type="signal peptide" evidence="5">
    <location>
        <begin position="1"/>
        <end position="23"/>
    </location>
</feature>
<evidence type="ECO:0000313" key="10">
    <source>
        <dbReference type="Proteomes" id="UP000693970"/>
    </source>
</evidence>
<organism evidence="9 10">
    <name type="scientific">Nitzschia inconspicua</name>
    <dbReference type="NCBI Taxonomy" id="303405"/>
    <lineage>
        <taxon>Eukaryota</taxon>
        <taxon>Sar</taxon>
        <taxon>Stramenopiles</taxon>
        <taxon>Ochrophyta</taxon>
        <taxon>Bacillariophyta</taxon>
        <taxon>Bacillariophyceae</taxon>
        <taxon>Bacillariophycidae</taxon>
        <taxon>Bacillariales</taxon>
        <taxon>Bacillariaceae</taxon>
        <taxon>Nitzschia</taxon>
    </lineage>
</organism>
<dbReference type="Pfam" id="PF02836">
    <property type="entry name" value="Glyco_hydro_2_C"/>
    <property type="match status" value="1"/>
</dbReference>
<evidence type="ECO:0000256" key="2">
    <source>
        <dbReference type="ARBA" id="ARBA00022801"/>
    </source>
</evidence>
<dbReference type="Proteomes" id="UP000693970">
    <property type="component" value="Unassembled WGS sequence"/>
</dbReference>
<keyword evidence="3" id="KW-0326">Glycosidase</keyword>
<feature type="domain" description="Glycoside hydrolase family 2" evidence="8">
    <location>
        <begin position="843"/>
        <end position="917"/>
    </location>
</feature>
<evidence type="ECO:0000259" key="8">
    <source>
        <dbReference type="Pfam" id="PF18565"/>
    </source>
</evidence>
<evidence type="ECO:0000256" key="4">
    <source>
        <dbReference type="SAM" id="MobiDB-lite"/>
    </source>
</evidence>
<reference evidence="9" key="2">
    <citation type="submission" date="2021-04" db="EMBL/GenBank/DDBJ databases">
        <authorList>
            <person name="Podell S."/>
        </authorList>
    </citation>
    <scope>NUCLEOTIDE SEQUENCE</scope>
    <source>
        <strain evidence="9">Hildebrandi</strain>
    </source>
</reference>
<keyword evidence="10" id="KW-1185">Reference proteome</keyword>
<evidence type="ECO:0000256" key="1">
    <source>
        <dbReference type="ARBA" id="ARBA00007401"/>
    </source>
</evidence>
<dbReference type="OrthoDB" id="446720at2759"/>
<sequence length="1005" mass="111752">MKIIIANRFITLLYLLWINNSSSTSMFLMYGVCAAQSDTSSVSRNIVGLSNSNALPSRLVIPFDFGWKHRTGLKDWAPSNDRPPKETDPGIHPPEAQPSFDDSDWWTVQLPHDGLIRNTPSKEACPDGCSGRSYIPRHVLWYRKRFQLPTDHDDNNVITNHQYVLEFQGSFRNTTVWINGKLVKNHVCGYTPFRVPLTPSILELGQGNNSNNNTIHTIAVFVDPDNGDDGGPSRGSGWWYEGGGLYRHVQLFRLHKQVHVSLTEGLFVKSTTCMTHSGHSRLSCENVDETNNVTTRAILDMEATIEIDGEEDVLQNYCFQFLIHDGEDYDAQLVATSPLQFIDIIFNAGPEFKLRRGLRIGGLAVPTTIPVSHSIVLENAKLWTSRSPHLYRVDIAVYQNCNPGEDERRQFNKQEVDRVTTYHGVRSLRFDANRGFFFNEQPFKLRGFCDHDTFAVVGMALPDRINLFRAQASRSIGANARRTSHNPPDPALLDMYDRLGMVVMDENRLFANNPDYVQNMQDLVLRDRNHPSVIIWSFCNENGCEGDHEAGGPAFQNVTDTFDGTRPTLANMFSFNDLLSNTVTIQGFSHQSREKLDECHVTFPRKPIMMSECCSCNTMRGEDEGCETMKDNPHNTCDQKAFNGRCLENLVNASDGAEYSSGTFVWTLFDYYGEPPSAGLTVSSSYGQYDLCGFPKAAASWFRTQWLLEDPDDESGLNRADKPFSVDNLNEVYIVESWESPDNWNATKGNKTRTIHAYSNAPNVEIFLNDESQGVQDVSRMISNPGTYTEFEIPWHAGSLKAVARSKNGTAVAQTSKFTNGKPDALLLSLDCPSLSTGTGEALFLDGQDVALVRATIVDAVGQTVHMSTHNISFQILSGPGRIVGTANGDSKSYQPHTSSWQIAYHGLVRAVVKVTSMASVQSKLLDLITSIDRPSRVLSEYPSMYDSGDIIIGATTPGLPKAILRIPTSTDPKDTVLSVAATGAGLPVDFFQQSVMIDGGKSKW</sequence>
<dbReference type="PANTHER" id="PTHR42732">
    <property type="entry name" value="BETA-GALACTOSIDASE"/>
    <property type="match status" value="1"/>
</dbReference>
<dbReference type="GO" id="GO:0005975">
    <property type="term" value="P:carbohydrate metabolic process"/>
    <property type="evidence" value="ECO:0007669"/>
    <property type="project" value="InterPro"/>
</dbReference>
<evidence type="ECO:0000256" key="5">
    <source>
        <dbReference type="SAM" id="SignalP"/>
    </source>
</evidence>
<evidence type="ECO:0000256" key="3">
    <source>
        <dbReference type="ARBA" id="ARBA00023295"/>
    </source>
</evidence>
<dbReference type="AlphaFoldDB" id="A0A9K3L5W0"/>
<dbReference type="InterPro" id="IPR040605">
    <property type="entry name" value="Glyco_hydro2_dom5"/>
</dbReference>